<evidence type="ECO:0000313" key="7">
    <source>
        <dbReference type="Proteomes" id="UP000008281"/>
    </source>
</evidence>
<keyword evidence="2 3" id="KW-0238">DNA-binding</keyword>
<dbReference type="CDD" id="cd00086">
    <property type="entry name" value="homeodomain"/>
    <property type="match status" value="1"/>
</dbReference>
<dbReference type="GO" id="GO:0005634">
    <property type="term" value="C:nucleus"/>
    <property type="evidence" value="ECO:0007669"/>
    <property type="project" value="UniProtKB-SubCell"/>
</dbReference>
<reference evidence="6" key="1">
    <citation type="submission" date="2007-07" db="EMBL/GenBank/DDBJ databases">
        <title>PCAP assembly of the Caenorhabditis remanei genome.</title>
        <authorList>
            <consortium name="The Caenorhabditis remanei Sequencing Consortium"/>
            <person name="Wilson R.K."/>
        </authorList>
    </citation>
    <scope>NUCLEOTIDE SEQUENCE [LARGE SCALE GENOMIC DNA]</scope>
    <source>
        <strain evidence="6">PB4641</strain>
    </source>
</reference>
<keyword evidence="2 3" id="KW-0371">Homeobox</keyword>
<dbReference type="GO" id="GO:0003677">
    <property type="term" value="F:DNA binding"/>
    <property type="evidence" value="ECO:0007669"/>
    <property type="project" value="UniProtKB-UniRule"/>
</dbReference>
<evidence type="ECO:0000256" key="2">
    <source>
        <dbReference type="PROSITE-ProRule" id="PRU00108"/>
    </source>
</evidence>
<feature type="region of interest" description="Disordered" evidence="4">
    <location>
        <begin position="1"/>
        <end position="78"/>
    </location>
</feature>
<feature type="compositionally biased region" description="Basic residues" evidence="4">
    <location>
        <begin position="262"/>
        <end position="276"/>
    </location>
</feature>
<feature type="compositionally biased region" description="Basic and acidic residues" evidence="4">
    <location>
        <begin position="498"/>
        <end position="507"/>
    </location>
</feature>
<feature type="compositionally biased region" description="Basic and acidic residues" evidence="4">
    <location>
        <begin position="68"/>
        <end position="78"/>
    </location>
</feature>
<dbReference type="Proteomes" id="UP000008281">
    <property type="component" value="Unassembled WGS sequence"/>
</dbReference>
<accession>E3NC92</accession>
<dbReference type="PROSITE" id="PS50071">
    <property type="entry name" value="HOMEOBOX_2"/>
    <property type="match status" value="1"/>
</dbReference>
<dbReference type="AlphaFoldDB" id="E3NC92"/>
<feature type="compositionally biased region" description="Basic and acidic residues" evidence="4">
    <location>
        <begin position="277"/>
        <end position="287"/>
    </location>
</feature>
<dbReference type="InParanoid" id="E3NC92"/>
<evidence type="ECO:0000256" key="3">
    <source>
        <dbReference type="RuleBase" id="RU000682"/>
    </source>
</evidence>
<dbReference type="SUPFAM" id="SSF46689">
    <property type="entry name" value="Homeodomain-like"/>
    <property type="match status" value="1"/>
</dbReference>
<name>E3NC92_CAERE</name>
<dbReference type="Gene3D" id="1.10.10.60">
    <property type="entry name" value="Homeodomain-like"/>
    <property type="match status" value="1"/>
</dbReference>
<protein>
    <recommendedName>
        <fullName evidence="5">Homeobox domain-containing protein</fullName>
    </recommendedName>
</protein>
<evidence type="ECO:0000259" key="5">
    <source>
        <dbReference type="PROSITE" id="PS50071"/>
    </source>
</evidence>
<dbReference type="HOGENOM" id="CLU_439575_0_0_1"/>
<comment type="subcellular location">
    <subcellularLocation>
        <location evidence="1 2 3">Nucleus</location>
    </subcellularLocation>
</comment>
<feature type="region of interest" description="Disordered" evidence="4">
    <location>
        <begin position="489"/>
        <end position="622"/>
    </location>
</feature>
<dbReference type="InterPro" id="IPR009057">
    <property type="entry name" value="Homeodomain-like_sf"/>
</dbReference>
<feature type="compositionally biased region" description="Acidic residues" evidence="4">
    <location>
        <begin position="508"/>
        <end position="524"/>
    </location>
</feature>
<feature type="compositionally biased region" description="Acidic residues" evidence="4">
    <location>
        <begin position="572"/>
        <end position="608"/>
    </location>
</feature>
<evidence type="ECO:0000256" key="1">
    <source>
        <dbReference type="ARBA" id="ARBA00004123"/>
    </source>
</evidence>
<organism evidence="7">
    <name type="scientific">Caenorhabditis remanei</name>
    <name type="common">Caenorhabditis vulgaris</name>
    <dbReference type="NCBI Taxonomy" id="31234"/>
    <lineage>
        <taxon>Eukaryota</taxon>
        <taxon>Metazoa</taxon>
        <taxon>Ecdysozoa</taxon>
        <taxon>Nematoda</taxon>
        <taxon>Chromadorea</taxon>
        <taxon>Rhabditida</taxon>
        <taxon>Rhabditina</taxon>
        <taxon>Rhabditomorpha</taxon>
        <taxon>Rhabditoidea</taxon>
        <taxon>Rhabditidae</taxon>
        <taxon>Peloderinae</taxon>
        <taxon>Caenorhabditis</taxon>
    </lineage>
</organism>
<keyword evidence="2 3" id="KW-0539">Nucleus</keyword>
<evidence type="ECO:0000313" key="6">
    <source>
        <dbReference type="EMBL" id="EFO92680.1"/>
    </source>
</evidence>
<dbReference type="Pfam" id="PF00046">
    <property type="entry name" value="Homeodomain"/>
    <property type="match status" value="1"/>
</dbReference>
<dbReference type="EMBL" id="DS268593">
    <property type="protein sequence ID" value="EFO92680.1"/>
    <property type="molecule type" value="Genomic_DNA"/>
</dbReference>
<feature type="region of interest" description="Disordered" evidence="4">
    <location>
        <begin position="261"/>
        <end position="296"/>
    </location>
</feature>
<sequence length="622" mass="73388">MVRPRKIQESSESPTPKRRTSTRRAVPSTPYCLPSSDSSDDEAPPPKRKKDLETSQKSSSRRIVAKPTHPEFTEEKLRNILRKFAPPSQLSPESKEEPTPRVSWFFRYQRNKENNSGKYSHVTPEIRLKLEEEFKMNQNPSTERKREVAAANNLILKTVTNWFVIRRMKEKDPEKWKEMRTKNNAWERDRKRRLRLESNKPPPFKFSEEQRNFMIGKLNEGVAITVEQSKEWAKQINLNWYQVYTFMRRFKQKQIDPEYVKRIRKQRRENSRKRRKETKEEKEERRRSQPAGTPLTEEEAIPIIEKVLKENPYYRECGNGVLINTLFWSKSKINHYICQNPLTEGKTLNDLKMVLTQPIMKTIEPAFERNPFFTASQTRAWGKRFNVKPQTFHTFAFNSRTKILKRYLSEGQQIDTLPTTMRLLETEYLKSTCIESVTEAVGIFDRTKVEFRHALGYFSMRRRLDRERGVDVIKEEDVPKISYKDVKTNQKISSKTPDSVERVKLEEPDYESSVEAENYDDLEKEDQPPAIKEEEEEDDELEQKYQPPVNDIKQEDFDVVSASNRQARVESTDDESDDDSDDDTDSENFDSEWSSEDLLSGDDDDNEDAGANMLREPKEEKM</sequence>
<dbReference type="SMART" id="SM00389">
    <property type="entry name" value="HOX"/>
    <property type="match status" value="1"/>
</dbReference>
<dbReference type="OrthoDB" id="6159439at2759"/>
<evidence type="ECO:0000256" key="4">
    <source>
        <dbReference type="SAM" id="MobiDB-lite"/>
    </source>
</evidence>
<feature type="DNA-binding region" description="Homeobox" evidence="2">
    <location>
        <begin position="115"/>
        <end position="174"/>
    </location>
</feature>
<keyword evidence="7" id="KW-1185">Reference proteome</keyword>
<feature type="domain" description="Homeobox" evidence="5">
    <location>
        <begin position="113"/>
        <end position="173"/>
    </location>
</feature>
<proteinExistence type="predicted"/>
<gene>
    <name evidence="6" type="ORF">CRE_16356</name>
</gene>
<dbReference type="InterPro" id="IPR001356">
    <property type="entry name" value="HD"/>
</dbReference>